<evidence type="ECO:0000313" key="4">
    <source>
        <dbReference type="Proteomes" id="UP000001312"/>
    </source>
</evidence>
<name>A7F3H7_SCLS1</name>
<feature type="chain" id="PRO_5013311188" description="2EXR domain-containing protein" evidence="1">
    <location>
        <begin position="16"/>
        <end position="246"/>
    </location>
</feature>
<organism evidence="3 4">
    <name type="scientific">Sclerotinia sclerotiorum (strain ATCC 18683 / 1980 / Ss-1)</name>
    <name type="common">White mold</name>
    <name type="synonym">Whetzelinia sclerotiorum</name>
    <dbReference type="NCBI Taxonomy" id="665079"/>
    <lineage>
        <taxon>Eukaryota</taxon>
        <taxon>Fungi</taxon>
        <taxon>Dikarya</taxon>
        <taxon>Ascomycota</taxon>
        <taxon>Pezizomycotina</taxon>
        <taxon>Leotiomycetes</taxon>
        <taxon>Helotiales</taxon>
        <taxon>Sclerotiniaceae</taxon>
        <taxon>Sclerotinia</taxon>
    </lineage>
</organism>
<reference evidence="4" key="1">
    <citation type="journal article" date="2011" name="PLoS Genet.">
        <title>Genomic analysis of the necrotrophic fungal pathogens Sclerotinia sclerotiorum and Botrytis cinerea.</title>
        <authorList>
            <person name="Amselem J."/>
            <person name="Cuomo C.A."/>
            <person name="van Kan J.A."/>
            <person name="Viaud M."/>
            <person name="Benito E.P."/>
            <person name="Couloux A."/>
            <person name="Coutinho P.M."/>
            <person name="de Vries R.P."/>
            <person name="Dyer P.S."/>
            <person name="Fillinger S."/>
            <person name="Fournier E."/>
            <person name="Gout L."/>
            <person name="Hahn M."/>
            <person name="Kohn L."/>
            <person name="Lapalu N."/>
            <person name="Plummer K.M."/>
            <person name="Pradier J.M."/>
            <person name="Quevillon E."/>
            <person name="Sharon A."/>
            <person name="Simon A."/>
            <person name="ten Have A."/>
            <person name="Tudzynski B."/>
            <person name="Tudzynski P."/>
            <person name="Wincker P."/>
            <person name="Andrew M."/>
            <person name="Anthouard V."/>
            <person name="Beever R.E."/>
            <person name="Beffa R."/>
            <person name="Benoit I."/>
            <person name="Bouzid O."/>
            <person name="Brault B."/>
            <person name="Chen Z."/>
            <person name="Choquer M."/>
            <person name="Collemare J."/>
            <person name="Cotton P."/>
            <person name="Danchin E.G."/>
            <person name="Da Silva C."/>
            <person name="Gautier A."/>
            <person name="Giraud C."/>
            <person name="Giraud T."/>
            <person name="Gonzalez C."/>
            <person name="Grossetete S."/>
            <person name="Guldener U."/>
            <person name="Henrissat B."/>
            <person name="Howlett B.J."/>
            <person name="Kodira C."/>
            <person name="Kretschmer M."/>
            <person name="Lappartient A."/>
            <person name="Leroch M."/>
            <person name="Levis C."/>
            <person name="Mauceli E."/>
            <person name="Neuveglise C."/>
            <person name="Oeser B."/>
            <person name="Pearson M."/>
            <person name="Poulain J."/>
            <person name="Poussereau N."/>
            <person name="Quesneville H."/>
            <person name="Rascle C."/>
            <person name="Schumacher J."/>
            <person name="Segurens B."/>
            <person name="Sexton A."/>
            <person name="Silva E."/>
            <person name="Sirven C."/>
            <person name="Soanes D.M."/>
            <person name="Talbot N.J."/>
            <person name="Templeton M."/>
            <person name="Yandava C."/>
            <person name="Yarden O."/>
            <person name="Zeng Q."/>
            <person name="Rollins J.A."/>
            <person name="Lebrun M.H."/>
            <person name="Dickman M."/>
        </authorList>
    </citation>
    <scope>NUCLEOTIDE SEQUENCE [LARGE SCALE GENOMIC DNA]</scope>
    <source>
        <strain evidence="4">ATCC 18683 / 1980 / Ss-1</strain>
    </source>
</reference>
<proteinExistence type="predicted"/>
<dbReference type="InterPro" id="IPR045518">
    <property type="entry name" value="2EXR"/>
</dbReference>
<dbReference type="Proteomes" id="UP000001312">
    <property type="component" value="Unassembled WGS sequence"/>
</dbReference>
<dbReference type="RefSeq" id="XP_001586794.1">
    <property type="nucleotide sequence ID" value="XM_001586744.1"/>
</dbReference>
<sequence>MAVLLLIFMAIPVDTYNEVESQMVVGSGRDSNRVNSQCAQSSLQLTCDLSHLSAQGVGTAPGENITQDALQTHVVIPGTIEDAIRIWAKVRAKVERFYAEIRPEVDLHESSRPTEHVFIFFPLLAKELQLQIWKEAAIPKSTNLDIITEVLYRPGTKAQPNPRFIPNKQYSPMFHTCRDSRELLLKEFYTHTIQYENEGLRVPYAPVYSHCDDIIYLQIDSSEYYTTLVWELQNPQSTIFNAVNKV</sequence>
<feature type="domain" description="2EXR" evidence="2">
    <location>
        <begin position="118"/>
        <end position="194"/>
    </location>
</feature>
<dbReference type="KEGG" id="ssl:SS1G_11823"/>
<evidence type="ECO:0000313" key="3">
    <source>
        <dbReference type="EMBL" id="EDN97298.1"/>
    </source>
</evidence>
<keyword evidence="4" id="KW-1185">Reference proteome</keyword>
<evidence type="ECO:0000259" key="2">
    <source>
        <dbReference type="Pfam" id="PF20150"/>
    </source>
</evidence>
<dbReference type="AlphaFoldDB" id="A7F3H7"/>
<dbReference type="GeneID" id="5482994"/>
<accession>A7F3H7</accession>
<gene>
    <name evidence="3" type="ORF">SS1G_11823</name>
</gene>
<keyword evidence="1" id="KW-0732">Signal</keyword>
<feature type="signal peptide" evidence="1">
    <location>
        <begin position="1"/>
        <end position="15"/>
    </location>
</feature>
<protein>
    <recommendedName>
        <fullName evidence="2">2EXR domain-containing protein</fullName>
    </recommendedName>
</protein>
<dbReference type="EMBL" id="CH476640">
    <property type="protein sequence ID" value="EDN97298.1"/>
    <property type="molecule type" value="Genomic_DNA"/>
</dbReference>
<dbReference type="Pfam" id="PF20150">
    <property type="entry name" value="2EXR"/>
    <property type="match status" value="1"/>
</dbReference>
<dbReference type="InParanoid" id="A7F3H7"/>
<evidence type="ECO:0000256" key="1">
    <source>
        <dbReference type="SAM" id="SignalP"/>
    </source>
</evidence>